<evidence type="ECO:0000313" key="14">
    <source>
        <dbReference type="Proteomes" id="UP001378960"/>
    </source>
</evidence>
<protein>
    <recommendedName>
        <fullName evidence="7">2-dehydropantolactone reductase</fullName>
        <ecNumber evidence="6">1.1.1.358</ecNumber>
    </recommendedName>
    <alternativeName>
        <fullName evidence="7">2-dehydropantolactone reductase</fullName>
    </alternativeName>
    <alternativeName>
        <fullName evidence="8">Ketopantoyl-lactone reductase</fullName>
    </alternativeName>
</protein>
<feature type="binding site" evidence="10">
    <location>
        <position position="106"/>
    </location>
    <ligand>
        <name>substrate</name>
    </ligand>
</feature>
<evidence type="ECO:0000256" key="3">
    <source>
        <dbReference type="ARBA" id="ARBA00023002"/>
    </source>
</evidence>
<comment type="catalytic activity">
    <reaction evidence="5">
        <text>isatin + NADPH + H(+) = 3-hydroxyindolin-2-one + NADP(+)</text>
        <dbReference type="Rhea" id="RHEA:68608"/>
        <dbReference type="ChEBI" id="CHEBI:15378"/>
        <dbReference type="ChEBI" id="CHEBI:27539"/>
        <dbReference type="ChEBI" id="CHEBI:28536"/>
        <dbReference type="ChEBI" id="CHEBI:57783"/>
        <dbReference type="ChEBI" id="CHEBI:58349"/>
    </reaction>
</comment>
<evidence type="ECO:0000256" key="1">
    <source>
        <dbReference type="ARBA" id="ARBA00007905"/>
    </source>
</evidence>
<dbReference type="GO" id="GO:0042180">
    <property type="term" value="P:ketone metabolic process"/>
    <property type="evidence" value="ECO:0007669"/>
    <property type="project" value="UniProtKB-ARBA"/>
</dbReference>
<dbReference type="InterPro" id="IPR023210">
    <property type="entry name" value="NADP_OxRdtase_dom"/>
</dbReference>
<dbReference type="GO" id="GO:0047011">
    <property type="term" value="F:2-dehydropantolactone reductase (A-specific) activity"/>
    <property type="evidence" value="ECO:0007669"/>
    <property type="project" value="UniProtKB-ARBA"/>
</dbReference>
<evidence type="ECO:0000256" key="6">
    <source>
        <dbReference type="ARBA" id="ARBA00066965"/>
    </source>
</evidence>
<comment type="catalytic activity">
    <reaction evidence="4">
        <text>(R)-pantolactone + NADP(+) = 2-dehydropantolactone + NADPH + H(+)</text>
        <dbReference type="Rhea" id="RHEA:18981"/>
        <dbReference type="ChEBI" id="CHEBI:15378"/>
        <dbReference type="ChEBI" id="CHEBI:16719"/>
        <dbReference type="ChEBI" id="CHEBI:18395"/>
        <dbReference type="ChEBI" id="CHEBI:57783"/>
        <dbReference type="ChEBI" id="CHEBI:58349"/>
        <dbReference type="EC" id="1.1.1.358"/>
    </reaction>
</comment>
<evidence type="ECO:0000256" key="2">
    <source>
        <dbReference type="ARBA" id="ARBA00022857"/>
    </source>
</evidence>
<evidence type="ECO:0000259" key="12">
    <source>
        <dbReference type="Pfam" id="PF00248"/>
    </source>
</evidence>
<proteinExistence type="inferred from homology"/>
<evidence type="ECO:0000256" key="4">
    <source>
        <dbReference type="ARBA" id="ARBA00050878"/>
    </source>
</evidence>
<dbReference type="PANTHER" id="PTHR43827">
    <property type="entry name" value="2,5-DIKETO-D-GLUCONIC ACID REDUCTASE"/>
    <property type="match status" value="1"/>
</dbReference>
<evidence type="ECO:0000256" key="11">
    <source>
        <dbReference type="PIRSR" id="PIRSR000097-3"/>
    </source>
</evidence>
<evidence type="ECO:0000256" key="9">
    <source>
        <dbReference type="PIRSR" id="PIRSR000097-1"/>
    </source>
</evidence>
<dbReference type="PRINTS" id="PR00069">
    <property type="entry name" value="ALDKETRDTASE"/>
</dbReference>
<comment type="caution">
    <text evidence="13">The sequence shown here is derived from an EMBL/GenBank/DDBJ whole genome shotgun (WGS) entry which is preliminary data.</text>
</comment>
<dbReference type="InterPro" id="IPR036812">
    <property type="entry name" value="NAD(P)_OxRdtase_dom_sf"/>
</dbReference>
<gene>
    <name evidence="13" type="ORF">DAPK24_023590</name>
</gene>
<evidence type="ECO:0000256" key="10">
    <source>
        <dbReference type="PIRSR" id="PIRSR000097-2"/>
    </source>
</evidence>
<dbReference type="AlphaFoldDB" id="A0AAV5R593"/>
<dbReference type="Proteomes" id="UP001378960">
    <property type="component" value="Unassembled WGS sequence"/>
</dbReference>
<dbReference type="FunFam" id="3.20.20.100:FF:000002">
    <property type="entry name" value="2,5-diketo-D-gluconic acid reductase A"/>
    <property type="match status" value="1"/>
</dbReference>
<dbReference type="PIRSF" id="PIRSF000097">
    <property type="entry name" value="AKR"/>
    <property type="match status" value="1"/>
</dbReference>
<sequence length="298" mass="33609">MVVKSFKLRSGAEIPSIGLGTWALNGEEGYNAILYALKHGYKMLDAAYSYFNQDYVGKAIKESGVKREDIFIVDKLANSWHTAAEECLDITMKNLDCGYLDLWLMHWPSPLNHHGNDPKTPTLPDGSVDFEKNWTYVDTWKKMIEIQKNKPEIIKHIGVSNFSIEELENIINETGVIPEVNEVELHPSNNQQELYKYCQSKGILLVGYSPLGSSESTFFTNPELKEIAEKRGISIAQILLSWGIAQGWPVIPRSQNPARLSANLDLVDLTEDEIAKVTAIGNAHKRRFVLASWHTFSD</sequence>
<dbReference type="Gene3D" id="3.20.20.100">
    <property type="entry name" value="NADP-dependent oxidoreductase domain"/>
    <property type="match status" value="1"/>
</dbReference>
<comment type="similarity">
    <text evidence="1">Belongs to the aldo/keto reductase family.</text>
</comment>
<dbReference type="EMBL" id="BTGB01000003">
    <property type="protein sequence ID" value="GMM45784.1"/>
    <property type="molecule type" value="Genomic_DNA"/>
</dbReference>
<dbReference type="PANTHER" id="PTHR43827:SF3">
    <property type="entry name" value="NADP-DEPENDENT OXIDOREDUCTASE DOMAIN-CONTAINING PROTEIN"/>
    <property type="match status" value="1"/>
</dbReference>
<keyword evidence="3" id="KW-0560">Oxidoreductase</keyword>
<name>A0AAV5R593_PICKL</name>
<dbReference type="Pfam" id="PF00248">
    <property type="entry name" value="Aldo_ket_red"/>
    <property type="match status" value="1"/>
</dbReference>
<feature type="site" description="Lowers pKa of active site Tyr" evidence="11">
    <location>
        <position position="75"/>
    </location>
</feature>
<reference evidence="13 14" key="1">
    <citation type="journal article" date="2023" name="Elife">
        <title>Identification of key yeast species and microbe-microbe interactions impacting larval growth of Drosophila in the wild.</title>
        <authorList>
            <person name="Mure A."/>
            <person name="Sugiura Y."/>
            <person name="Maeda R."/>
            <person name="Honda K."/>
            <person name="Sakurai N."/>
            <person name="Takahashi Y."/>
            <person name="Watada M."/>
            <person name="Katoh T."/>
            <person name="Gotoh A."/>
            <person name="Gotoh Y."/>
            <person name="Taniguchi I."/>
            <person name="Nakamura K."/>
            <person name="Hayashi T."/>
            <person name="Katayama T."/>
            <person name="Uemura T."/>
            <person name="Hattori Y."/>
        </authorList>
    </citation>
    <scope>NUCLEOTIDE SEQUENCE [LARGE SCALE GENOMIC DNA]</scope>
    <source>
        <strain evidence="13 14">PK-24</strain>
    </source>
</reference>
<feature type="active site" description="Proton donor" evidence="9">
    <location>
        <position position="50"/>
    </location>
</feature>
<evidence type="ECO:0000256" key="7">
    <source>
        <dbReference type="ARBA" id="ARBA00079693"/>
    </source>
</evidence>
<dbReference type="InterPro" id="IPR020471">
    <property type="entry name" value="AKR"/>
</dbReference>
<dbReference type="SUPFAM" id="SSF51430">
    <property type="entry name" value="NAD(P)-linked oxidoreductase"/>
    <property type="match status" value="1"/>
</dbReference>
<evidence type="ECO:0000256" key="5">
    <source>
        <dbReference type="ARBA" id="ARBA00051098"/>
    </source>
</evidence>
<dbReference type="EC" id="1.1.1.358" evidence="6"/>
<keyword evidence="2" id="KW-0521">NADP</keyword>
<feature type="domain" description="NADP-dependent oxidoreductase" evidence="12">
    <location>
        <begin position="17"/>
        <end position="280"/>
    </location>
</feature>
<keyword evidence="14" id="KW-1185">Reference proteome</keyword>
<evidence type="ECO:0000313" key="13">
    <source>
        <dbReference type="EMBL" id="GMM45784.1"/>
    </source>
</evidence>
<evidence type="ECO:0000256" key="8">
    <source>
        <dbReference type="ARBA" id="ARBA00081322"/>
    </source>
</evidence>
<accession>A0AAV5R593</accession>
<organism evidence="13 14">
    <name type="scientific">Pichia kluyveri</name>
    <name type="common">Yeast</name>
    <dbReference type="NCBI Taxonomy" id="36015"/>
    <lineage>
        <taxon>Eukaryota</taxon>
        <taxon>Fungi</taxon>
        <taxon>Dikarya</taxon>
        <taxon>Ascomycota</taxon>
        <taxon>Saccharomycotina</taxon>
        <taxon>Pichiomycetes</taxon>
        <taxon>Pichiales</taxon>
        <taxon>Pichiaceae</taxon>
        <taxon>Pichia</taxon>
    </lineage>
</organism>